<dbReference type="EMBL" id="QJKD01000016">
    <property type="protein sequence ID" value="PXX48613.1"/>
    <property type="molecule type" value="Genomic_DNA"/>
</dbReference>
<keyword evidence="8" id="KW-0472">Membrane</keyword>
<dbReference type="SUPFAM" id="SSF52540">
    <property type="entry name" value="P-loop containing nucleoside triphosphate hydrolases"/>
    <property type="match status" value="2"/>
</dbReference>
<evidence type="ECO:0000256" key="1">
    <source>
        <dbReference type="ARBA" id="ARBA00004202"/>
    </source>
</evidence>
<dbReference type="AlphaFoldDB" id="A0A2V3XYL8"/>
<evidence type="ECO:0000256" key="3">
    <source>
        <dbReference type="ARBA" id="ARBA00022475"/>
    </source>
</evidence>
<sequence>MTERKEKEDAVLSMENITKIYSNGFVANKDVTFSVRRGEIHGLLGENGAGKTTLMKVLFGQEKPEEGRILLDGKEIQIDSPLKALEYGIGMVHQHFMLVGSLTVAENMVLGMEPKKGILFDYKTAVKKTAEIAEQFRLPVDAQEKVNNISVGQKQRVEILKILLRGARILLLDEPTAVLTPQETEELFARLKELKKEGYTIVFISHKLNEVKALCDRITVLRKGRVTGRAEVADISEEDISHMIVGKDVDLHLNKKAAVPGKTTLSVRDLSWKNHFGNQVLNGISFDVREGEILGVAGVEGNGQSELSDILSGLLPVSEGSVLMNGNDIKKMSIRQIRQSGTSLIHEDRMIYGVSEKQSIKENIFADRYFHTGYNRRGVVDNRVITDESSKLIGEYQVACDGPQADIDTLSGGNIQKVVAAREFSTVPRLLIASQPTRGIDVGAAELIRNKLVMLRDEYHSAVLLFSADLTELLTVSDSLIVLYNGEITAYFPSTEQADENILGEYMLGIKRQTPAEIGGVLYDNRKE</sequence>
<evidence type="ECO:0000256" key="4">
    <source>
        <dbReference type="ARBA" id="ARBA00022737"/>
    </source>
</evidence>
<dbReference type="PANTHER" id="PTHR43790">
    <property type="entry name" value="CARBOHYDRATE TRANSPORT ATP-BINDING PROTEIN MG119-RELATED"/>
    <property type="match status" value="1"/>
</dbReference>
<gene>
    <name evidence="10" type="ORF">DFR60_11688</name>
</gene>
<keyword evidence="2" id="KW-0813">Transport</keyword>
<dbReference type="CDD" id="cd03215">
    <property type="entry name" value="ABC_Carb_Monos_II"/>
    <property type="match status" value="1"/>
</dbReference>
<evidence type="ECO:0000256" key="6">
    <source>
        <dbReference type="ARBA" id="ARBA00022840"/>
    </source>
</evidence>
<keyword evidence="3" id="KW-1003">Cell membrane</keyword>
<organism evidence="10 11">
    <name type="scientific">Hungatella effluvii</name>
    <dbReference type="NCBI Taxonomy" id="1096246"/>
    <lineage>
        <taxon>Bacteria</taxon>
        <taxon>Bacillati</taxon>
        <taxon>Bacillota</taxon>
        <taxon>Clostridia</taxon>
        <taxon>Lachnospirales</taxon>
        <taxon>Lachnospiraceae</taxon>
        <taxon>Hungatella</taxon>
    </lineage>
</organism>
<evidence type="ECO:0000256" key="5">
    <source>
        <dbReference type="ARBA" id="ARBA00022741"/>
    </source>
</evidence>
<dbReference type="GO" id="GO:0005886">
    <property type="term" value="C:plasma membrane"/>
    <property type="evidence" value="ECO:0007669"/>
    <property type="project" value="UniProtKB-SubCell"/>
</dbReference>
<dbReference type="SMART" id="SM00382">
    <property type="entry name" value="AAA"/>
    <property type="match status" value="1"/>
</dbReference>
<keyword evidence="6 10" id="KW-0067">ATP-binding</keyword>
<dbReference type="InterPro" id="IPR003439">
    <property type="entry name" value="ABC_transporter-like_ATP-bd"/>
</dbReference>
<keyword evidence="11" id="KW-1185">Reference proteome</keyword>
<dbReference type="InterPro" id="IPR050107">
    <property type="entry name" value="ABC_carbohydrate_import_ATPase"/>
</dbReference>
<keyword evidence="7" id="KW-1278">Translocase</keyword>
<dbReference type="PROSITE" id="PS00211">
    <property type="entry name" value="ABC_TRANSPORTER_1"/>
    <property type="match status" value="1"/>
</dbReference>
<evidence type="ECO:0000256" key="2">
    <source>
        <dbReference type="ARBA" id="ARBA00022448"/>
    </source>
</evidence>
<dbReference type="InterPro" id="IPR003593">
    <property type="entry name" value="AAA+_ATPase"/>
</dbReference>
<dbReference type="Gene3D" id="3.40.50.300">
    <property type="entry name" value="P-loop containing nucleotide triphosphate hydrolases"/>
    <property type="match status" value="2"/>
</dbReference>
<dbReference type="GeneID" id="86064052"/>
<reference evidence="10 11" key="1">
    <citation type="submission" date="2018-05" db="EMBL/GenBank/DDBJ databases">
        <title>Genomic Encyclopedia of Type Strains, Phase IV (KMG-IV): sequencing the most valuable type-strain genomes for metagenomic binning, comparative biology and taxonomic classification.</title>
        <authorList>
            <person name="Goeker M."/>
        </authorList>
    </citation>
    <scope>NUCLEOTIDE SEQUENCE [LARGE SCALE GENOMIC DNA]</scope>
    <source>
        <strain evidence="10 11">DSM 24995</strain>
    </source>
</reference>
<dbReference type="Proteomes" id="UP000248057">
    <property type="component" value="Unassembled WGS sequence"/>
</dbReference>
<comment type="subcellular location">
    <subcellularLocation>
        <location evidence="1">Cell membrane</location>
        <topology evidence="1">Peripheral membrane protein</topology>
    </subcellularLocation>
</comment>
<evidence type="ECO:0000313" key="10">
    <source>
        <dbReference type="EMBL" id="PXX48613.1"/>
    </source>
</evidence>
<keyword evidence="4" id="KW-0677">Repeat</keyword>
<accession>A0A2V3XYL8</accession>
<dbReference type="GO" id="GO:0005524">
    <property type="term" value="F:ATP binding"/>
    <property type="evidence" value="ECO:0007669"/>
    <property type="project" value="UniProtKB-KW"/>
</dbReference>
<feature type="domain" description="ABC transporter" evidence="9">
    <location>
        <begin position="12"/>
        <end position="248"/>
    </location>
</feature>
<dbReference type="CDD" id="cd03216">
    <property type="entry name" value="ABC_Carb_Monos_I"/>
    <property type="match status" value="1"/>
</dbReference>
<dbReference type="Pfam" id="PF00005">
    <property type="entry name" value="ABC_tran"/>
    <property type="match status" value="2"/>
</dbReference>
<feature type="domain" description="ABC transporter" evidence="9">
    <location>
        <begin position="265"/>
        <end position="510"/>
    </location>
</feature>
<dbReference type="PANTHER" id="PTHR43790:SF4">
    <property type="entry name" value="GUANOSINE IMPORT ATP-BINDING PROTEIN NUPO"/>
    <property type="match status" value="1"/>
</dbReference>
<dbReference type="InterPro" id="IPR027417">
    <property type="entry name" value="P-loop_NTPase"/>
</dbReference>
<evidence type="ECO:0000256" key="8">
    <source>
        <dbReference type="ARBA" id="ARBA00023136"/>
    </source>
</evidence>
<dbReference type="RefSeq" id="WP_341457997.1">
    <property type="nucleotide sequence ID" value="NZ_QJKD01000016.1"/>
</dbReference>
<dbReference type="InterPro" id="IPR017871">
    <property type="entry name" value="ABC_transporter-like_CS"/>
</dbReference>
<dbReference type="GO" id="GO:0016887">
    <property type="term" value="F:ATP hydrolysis activity"/>
    <property type="evidence" value="ECO:0007669"/>
    <property type="project" value="InterPro"/>
</dbReference>
<name>A0A2V3XYL8_9FIRM</name>
<evidence type="ECO:0000256" key="7">
    <source>
        <dbReference type="ARBA" id="ARBA00022967"/>
    </source>
</evidence>
<protein>
    <submittedName>
        <fullName evidence="10">Nucleoside ABC transporter ATP-binding protein</fullName>
    </submittedName>
</protein>
<keyword evidence="5" id="KW-0547">Nucleotide-binding</keyword>
<evidence type="ECO:0000313" key="11">
    <source>
        <dbReference type="Proteomes" id="UP000248057"/>
    </source>
</evidence>
<dbReference type="PROSITE" id="PS50893">
    <property type="entry name" value="ABC_TRANSPORTER_2"/>
    <property type="match status" value="2"/>
</dbReference>
<dbReference type="FunFam" id="3.40.50.300:FF:000127">
    <property type="entry name" value="Ribose import ATP-binding protein RbsA"/>
    <property type="match status" value="1"/>
</dbReference>
<comment type="caution">
    <text evidence="10">The sequence shown here is derived from an EMBL/GenBank/DDBJ whole genome shotgun (WGS) entry which is preliminary data.</text>
</comment>
<evidence type="ECO:0000259" key="9">
    <source>
        <dbReference type="PROSITE" id="PS50893"/>
    </source>
</evidence>
<proteinExistence type="predicted"/>